<evidence type="ECO:0000313" key="2">
    <source>
        <dbReference type="EMBL" id="KAI0294273.1"/>
    </source>
</evidence>
<feature type="compositionally biased region" description="Basic residues" evidence="1">
    <location>
        <begin position="185"/>
        <end position="205"/>
    </location>
</feature>
<evidence type="ECO:0000313" key="3">
    <source>
        <dbReference type="Proteomes" id="UP001203297"/>
    </source>
</evidence>
<dbReference type="EMBL" id="WTXG01000077">
    <property type="protein sequence ID" value="KAI0294273.1"/>
    <property type="molecule type" value="Genomic_DNA"/>
</dbReference>
<evidence type="ECO:0000256" key="1">
    <source>
        <dbReference type="SAM" id="MobiDB-lite"/>
    </source>
</evidence>
<proteinExistence type="predicted"/>
<accession>A0AAD4LY55</accession>
<dbReference type="Proteomes" id="UP001203297">
    <property type="component" value="Unassembled WGS sequence"/>
</dbReference>
<feature type="compositionally biased region" description="Acidic residues" evidence="1">
    <location>
        <begin position="47"/>
        <end position="58"/>
    </location>
</feature>
<protein>
    <submittedName>
        <fullName evidence="2">Uncharacterized protein</fullName>
    </submittedName>
</protein>
<sequence length="280" mass="29338">MPAPLSQQAAEHPAGPLPPQPLSSYVPSPHVYMPPPQLRMQNGGGDGDGDEDEVDEDAPISGVIGISVEPPSPGGSPPSAGAITGGMQRRLDLLSPEHAERSLPMPMSITTDPFVVTSRNKPQPPLPQPHPRSLSSSSSPPPPLAQPPSDVPLTLTPLPELADLPPGFVPPPTTLGPSLTDSEPRRHRRPARSHTHTHTHTHARGVARYEAAPIPMGTQYPDSPLVGMDMVVVSPGSVPGKGAAAMTVRGEGDTPLSPLSVASGFLSLKSRLPWRRNTAK</sequence>
<feature type="region of interest" description="Disordered" evidence="1">
    <location>
        <begin position="1"/>
        <end position="205"/>
    </location>
</feature>
<dbReference type="AlphaFoldDB" id="A0AAD4LY55"/>
<gene>
    <name evidence="2" type="ORF">B0F90DRAFT_1821376</name>
</gene>
<reference evidence="2" key="1">
    <citation type="journal article" date="2022" name="New Phytol.">
        <title>Evolutionary transition to the ectomycorrhizal habit in the genomes of a hyperdiverse lineage of mushroom-forming fungi.</title>
        <authorList>
            <person name="Looney B."/>
            <person name="Miyauchi S."/>
            <person name="Morin E."/>
            <person name="Drula E."/>
            <person name="Courty P.E."/>
            <person name="Kohler A."/>
            <person name="Kuo A."/>
            <person name="LaButti K."/>
            <person name="Pangilinan J."/>
            <person name="Lipzen A."/>
            <person name="Riley R."/>
            <person name="Andreopoulos W."/>
            <person name="He G."/>
            <person name="Johnson J."/>
            <person name="Nolan M."/>
            <person name="Tritt A."/>
            <person name="Barry K.W."/>
            <person name="Grigoriev I.V."/>
            <person name="Nagy L.G."/>
            <person name="Hibbett D."/>
            <person name="Henrissat B."/>
            <person name="Matheny P.B."/>
            <person name="Labbe J."/>
            <person name="Martin F.M."/>
        </authorList>
    </citation>
    <scope>NUCLEOTIDE SEQUENCE</scope>
    <source>
        <strain evidence="2">BPL690</strain>
    </source>
</reference>
<comment type="caution">
    <text evidence="2">The sequence shown here is derived from an EMBL/GenBank/DDBJ whole genome shotgun (WGS) entry which is preliminary data.</text>
</comment>
<feature type="compositionally biased region" description="Pro residues" evidence="1">
    <location>
        <begin position="139"/>
        <end position="150"/>
    </location>
</feature>
<keyword evidence="3" id="KW-1185">Reference proteome</keyword>
<organism evidence="2 3">
    <name type="scientific">Multifurca ochricompacta</name>
    <dbReference type="NCBI Taxonomy" id="376703"/>
    <lineage>
        <taxon>Eukaryota</taxon>
        <taxon>Fungi</taxon>
        <taxon>Dikarya</taxon>
        <taxon>Basidiomycota</taxon>
        <taxon>Agaricomycotina</taxon>
        <taxon>Agaricomycetes</taxon>
        <taxon>Russulales</taxon>
        <taxon>Russulaceae</taxon>
        <taxon>Multifurca</taxon>
    </lineage>
</organism>
<name>A0AAD4LY55_9AGAM</name>
<feature type="compositionally biased region" description="Basic and acidic residues" evidence="1">
    <location>
        <begin position="89"/>
        <end position="101"/>
    </location>
</feature>